<protein>
    <recommendedName>
        <fullName evidence="1">Outer membrane channel protein CpnT-like N-terminal domain-containing protein</fullName>
    </recommendedName>
</protein>
<reference evidence="3" key="1">
    <citation type="journal article" date="2019" name="Int. J. Syst. Evol. Microbiol.">
        <title>The Global Catalogue of Microorganisms (GCM) 10K type strain sequencing project: providing services to taxonomists for standard genome sequencing and annotation.</title>
        <authorList>
            <consortium name="The Broad Institute Genomics Platform"/>
            <consortium name="The Broad Institute Genome Sequencing Center for Infectious Disease"/>
            <person name="Wu L."/>
            <person name="Ma J."/>
        </authorList>
    </citation>
    <scope>NUCLEOTIDE SEQUENCE [LARGE SCALE GENOMIC DNA]</scope>
    <source>
        <strain evidence="3">CECT 7649</strain>
    </source>
</reference>
<sequence length="328" mass="34964">MSPSFAMLRAPLAAFGRTAGKHPAGTTLTVATAAHGAFVSAMLGVQWPEGDPDGLRTAAGTLEGLAKSIDDEIIAADEAARQVWTGNSGPGVEAFRSMWQGSPTPLTAFRPDGFSGYPPDVADYCRRAAAACRAYAQYIDTTRHLLVVMAVQAWANMLFTTMYAWPTAGMARFAEQAVQKYFTSLARSQLKIFNIGVSKIVQNAFYYTIDSVAYAGGQQVIQAGIYAASGVRKDADGRDVLSLRTNAVEFGQAFVANLAFDAAADSVALVPFLPGGRWGSFAARMTGSATYSIVGNLEQDPTSNPVPTDWETWVTKLLIHGTRSIKPA</sequence>
<gene>
    <name evidence="2" type="ORF">ACFQSB_01320</name>
</gene>
<accession>A0ABW2NVI7</accession>
<comment type="caution">
    <text evidence="2">The sequence shown here is derived from an EMBL/GenBank/DDBJ whole genome shotgun (WGS) entry which is preliminary data.</text>
</comment>
<name>A0ABW2NVI7_9ACTN</name>
<dbReference type="EMBL" id="JBHTCG010000001">
    <property type="protein sequence ID" value="MFC7380824.1"/>
    <property type="molecule type" value="Genomic_DNA"/>
</dbReference>
<dbReference type="Proteomes" id="UP001596496">
    <property type="component" value="Unassembled WGS sequence"/>
</dbReference>
<evidence type="ECO:0000313" key="3">
    <source>
        <dbReference type="Proteomes" id="UP001596496"/>
    </source>
</evidence>
<proteinExistence type="predicted"/>
<feature type="domain" description="Outer membrane channel protein CpnT-like N-terminal" evidence="1">
    <location>
        <begin position="43"/>
        <end position="179"/>
    </location>
</feature>
<dbReference type="Pfam" id="PF25547">
    <property type="entry name" value="WXG100_2"/>
    <property type="match status" value="1"/>
</dbReference>
<dbReference type="RefSeq" id="WP_380823824.1">
    <property type="nucleotide sequence ID" value="NZ_JBHTCG010000001.1"/>
</dbReference>
<organism evidence="2 3">
    <name type="scientific">Sphaerisporangium rhizosphaerae</name>
    <dbReference type="NCBI Taxonomy" id="2269375"/>
    <lineage>
        <taxon>Bacteria</taxon>
        <taxon>Bacillati</taxon>
        <taxon>Actinomycetota</taxon>
        <taxon>Actinomycetes</taxon>
        <taxon>Streptosporangiales</taxon>
        <taxon>Streptosporangiaceae</taxon>
        <taxon>Sphaerisporangium</taxon>
    </lineage>
</organism>
<keyword evidence="3" id="KW-1185">Reference proteome</keyword>
<evidence type="ECO:0000313" key="2">
    <source>
        <dbReference type="EMBL" id="MFC7380824.1"/>
    </source>
</evidence>
<dbReference type="InterPro" id="IPR057746">
    <property type="entry name" value="CpnT-like_N"/>
</dbReference>
<evidence type="ECO:0000259" key="1">
    <source>
        <dbReference type="Pfam" id="PF25547"/>
    </source>
</evidence>